<dbReference type="AlphaFoldDB" id="A0A1B4FDQ0"/>
<evidence type="ECO:0000259" key="3">
    <source>
        <dbReference type="Pfam" id="PF19305"/>
    </source>
</evidence>
<sequence length="466" mass="49658">MSLESNITRYCDTLTYSKIDPAAIEIAKHSLIDILGVSIAGSRDAEVELLAGVIEHWGGLPEARAIGRARRLPAPSAALLNGAAARALDFDDVADPLGTHPSVAILPPLLAVADLKADEIDHQAFIAAYVAGLDLSIRLSRARRETLLESGRYDLCKVIAATAAAGILYGLKGDRLRDALGIAYTSALGETQCMIDGAPTVFYQQGLVAANAVRAVVLASHGFTGARDFLTGRWGYYSAFEPGSAVETVDADLGKTFANVDGIAFKPFPTCRPNTSAAALALALTNGERFDATQIERVDIQTNQQIYDLVSAPVARKQAPTSVVEARFSIAYNVATVLATGDLFIGDFTDDAIRRPNVIAVSRKIHPTTDPDCERRELGTHGKIKIAIQLVDGRVLSGEVSYAKGNPKNPMTLNELAAKFDKCVAYSRLPHAQANRAGIVDWVVDASNRNPKYAQLASLLHAPAAA</sequence>
<accession>A0A1B4FDQ0</accession>
<name>A0A1B4FDQ0_9BURK</name>
<evidence type="ECO:0000259" key="2">
    <source>
        <dbReference type="Pfam" id="PF03972"/>
    </source>
</evidence>
<dbReference type="Gene3D" id="3.30.1330.120">
    <property type="entry name" value="2-methylcitrate dehydratase PrpD"/>
    <property type="match status" value="1"/>
</dbReference>
<dbReference type="PANTHER" id="PTHR16943">
    <property type="entry name" value="2-METHYLCITRATE DEHYDRATASE-RELATED"/>
    <property type="match status" value="1"/>
</dbReference>
<dbReference type="RefSeq" id="WP_059597013.1">
    <property type="nucleotide sequence ID" value="NZ_CP013386.1"/>
</dbReference>
<dbReference type="Pfam" id="PF03972">
    <property type="entry name" value="MmgE_PrpD_N"/>
    <property type="match status" value="1"/>
</dbReference>
<dbReference type="EMBL" id="CP013386">
    <property type="protein sequence ID" value="AOJ01856.1"/>
    <property type="molecule type" value="Genomic_DNA"/>
</dbReference>
<feature type="domain" description="MmgE/PrpD C-terminal" evidence="3">
    <location>
        <begin position="268"/>
        <end position="444"/>
    </location>
</feature>
<dbReference type="PANTHER" id="PTHR16943:SF8">
    <property type="entry name" value="2-METHYLCITRATE DEHYDRATASE"/>
    <property type="match status" value="1"/>
</dbReference>
<dbReference type="Pfam" id="PF19305">
    <property type="entry name" value="MmgE_PrpD_C"/>
    <property type="match status" value="1"/>
</dbReference>
<evidence type="ECO:0000313" key="5">
    <source>
        <dbReference type="Proteomes" id="UP000062519"/>
    </source>
</evidence>
<feature type="domain" description="MmgE/PrpD N-terminal" evidence="2">
    <location>
        <begin position="6"/>
        <end position="245"/>
    </location>
</feature>
<dbReference type="GO" id="GO:0016829">
    <property type="term" value="F:lyase activity"/>
    <property type="evidence" value="ECO:0007669"/>
    <property type="project" value="InterPro"/>
</dbReference>
<dbReference type="Proteomes" id="UP000062519">
    <property type="component" value="Chromosome 1"/>
</dbReference>
<evidence type="ECO:0008006" key="6">
    <source>
        <dbReference type="Google" id="ProtNLM"/>
    </source>
</evidence>
<dbReference type="InterPro" id="IPR005656">
    <property type="entry name" value="MmgE_PrpD"/>
</dbReference>
<organism evidence="4 5">
    <name type="scientific">Burkholderia mayonis</name>
    <dbReference type="NCBI Taxonomy" id="1385591"/>
    <lineage>
        <taxon>Bacteria</taxon>
        <taxon>Pseudomonadati</taxon>
        <taxon>Pseudomonadota</taxon>
        <taxon>Betaproteobacteria</taxon>
        <taxon>Burkholderiales</taxon>
        <taxon>Burkholderiaceae</taxon>
        <taxon>Burkholderia</taxon>
        <taxon>pseudomallei group</taxon>
    </lineage>
</organism>
<dbReference type="InterPro" id="IPR036148">
    <property type="entry name" value="MmgE/PrpD_sf"/>
</dbReference>
<dbReference type="Gene3D" id="1.10.4100.10">
    <property type="entry name" value="2-methylcitrate dehydratase PrpD"/>
    <property type="match status" value="1"/>
</dbReference>
<dbReference type="InterPro" id="IPR045337">
    <property type="entry name" value="MmgE_PrpD_C"/>
</dbReference>
<comment type="similarity">
    <text evidence="1">Belongs to the PrpD family.</text>
</comment>
<dbReference type="InterPro" id="IPR045336">
    <property type="entry name" value="MmgE_PrpD_N"/>
</dbReference>
<proteinExistence type="inferred from homology"/>
<gene>
    <name evidence="4" type="ORF">WS70_08445</name>
</gene>
<dbReference type="KEGG" id="buu:WS70_08445"/>
<dbReference type="InterPro" id="IPR042188">
    <property type="entry name" value="MmgE/PrpD_sf_2"/>
</dbReference>
<protein>
    <recommendedName>
        <fullName evidence="6">2-methylcitrate dehydratase</fullName>
    </recommendedName>
</protein>
<keyword evidence="5" id="KW-1185">Reference proteome</keyword>
<dbReference type="InterPro" id="IPR042183">
    <property type="entry name" value="MmgE/PrpD_sf_1"/>
</dbReference>
<evidence type="ECO:0000313" key="4">
    <source>
        <dbReference type="EMBL" id="AOJ01856.1"/>
    </source>
</evidence>
<dbReference type="SUPFAM" id="SSF103378">
    <property type="entry name" value="2-methylcitrate dehydratase PrpD"/>
    <property type="match status" value="1"/>
</dbReference>
<evidence type="ECO:0000256" key="1">
    <source>
        <dbReference type="ARBA" id="ARBA00006174"/>
    </source>
</evidence>
<reference evidence="4 5" key="1">
    <citation type="submission" date="2015-12" db="EMBL/GenBank/DDBJ databases">
        <title>Diversity of Burkholderia near neighbor genomes.</title>
        <authorList>
            <person name="Sahl J."/>
            <person name="Wagner D."/>
            <person name="Keim P."/>
        </authorList>
    </citation>
    <scope>NUCLEOTIDE SEQUENCE [LARGE SCALE GENOMIC DNA]</scope>
    <source>
        <strain evidence="4 5">BDU6</strain>
    </source>
</reference>